<organism evidence="1 2">
    <name type="scientific">Plectonema radiosum NIES-515</name>
    <dbReference type="NCBI Taxonomy" id="2986073"/>
    <lineage>
        <taxon>Bacteria</taxon>
        <taxon>Bacillati</taxon>
        <taxon>Cyanobacteriota</taxon>
        <taxon>Cyanophyceae</taxon>
        <taxon>Oscillatoriophycideae</taxon>
        <taxon>Oscillatoriales</taxon>
        <taxon>Microcoleaceae</taxon>
        <taxon>Plectonema</taxon>
    </lineage>
</organism>
<dbReference type="Proteomes" id="UP001526143">
    <property type="component" value="Unassembled WGS sequence"/>
</dbReference>
<evidence type="ECO:0000313" key="1">
    <source>
        <dbReference type="EMBL" id="MCV3217244.1"/>
    </source>
</evidence>
<dbReference type="RefSeq" id="WP_263748946.1">
    <property type="nucleotide sequence ID" value="NZ_JAOWRF010000391.1"/>
</dbReference>
<name>A0ABT3B771_9CYAN</name>
<protein>
    <submittedName>
        <fullName evidence="1">Uncharacterized protein</fullName>
    </submittedName>
</protein>
<proteinExistence type="predicted"/>
<dbReference type="EMBL" id="JAOWRF010000391">
    <property type="protein sequence ID" value="MCV3217244.1"/>
    <property type="molecule type" value="Genomic_DNA"/>
</dbReference>
<reference evidence="1 2" key="1">
    <citation type="submission" date="2022-10" db="EMBL/GenBank/DDBJ databases">
        <title>Identification of biosynthetic pathway for the production of the potent trypsin inhibitor radiosumin.</title>
        <authorList>
            <person name="Fewer D.P."/>
            <person name="Delbaje E."/>
            <person name="Ouyang X."/>
            <person name="Agostino P.D."/>
            <person name="Wahlsten M."/>
            <person name="Jokela J."/>
            <person name="Permi P."/>
            <person name="Haapaniemi E."/>
            <person name="Koistinen H."/>
        </authorList>
    </citation>
    <scope>NUCLEOTIDE SEQUENCE [LARGE SCALE GENOMIC DNA]</scope>
    <source>
        <strain evidence="1 2">NIES-515</strain>
    </source>
</reference>
<sequence>MLSAKDFDFRTGLDALLRMVQDVSLNGLKDFPSQIYLTFAISQEIYFLAGRKVA</sequence>
<comment type="caution">
    <text evidence="1">The sequence shown here is derived from an EMBL/GenBank/DDBJ whole genome shotgun (WGS) entry which is preliminary data.</text>
</comment>
<accession>A0ABT3B771</accession>
<evidence type="ECO:0000313" key="2">
    <source>
        <dbReference type="Proteomes" id="UP001526143"/>
    </source>
</evidence>
<gene>
    <name evidence="1" type="ORF">OGM63_27670</name>
</gene>
<keyword evidence="2" id="KW-1185">Reference proteome</keyword>